<dbReference type="SUPFAM" id="SSF47384">
    <property type="entry name" value="Homodimeric domain of signal transducing histidine kinase"/>
    <property type="match status" value="1"/>
</dbReference>
<dbReference type="InterPro" id="IPR003661">
    <property type="entry name" value="HisK_dim/P_dom"/>
</dbReference>
<feature type="modified residue" description="4-aspartylphosphate" evidence="11">
    <location>
        <position position="862"/>
    </location>
</feature>
<dbReference type="InterPro" id="IPR036890">
    <property type="entry name" value="HATPase_C_sf"/>
</dbReference>
<dbReference type="RefSeq" id="WP_155614948.1">
    <property type="nucleotide sequence ID" value="NZ_WNZX01000011.1"/>
</dbReference>
<dbReference type="Pfam" id="PF00989">
    <property type="entry name" value="PAS"/>
    <property type="match status" value="1"/>
</dbReference>
<dbReference type="PANTHER" id="PTHR43711:SF31">
    <property type="entry name" value="HISTIDINE KINASE"/>
    <property type="match status" value="1"/>
</dbReference>
<dbReference type="Pfam" id="PF05227">
    <property type="entry name" value="CHASE3"/>
    <property type="match status" value="1"/>
</dbReference>
<evidence type="ECO:0000256" key="4">
    <source>
        <dbReference type="ARBA" id="ARBA00022553"/>
    </source>
</evidence>
<dbReference type="EC" id="2.7.13.3" evidence="3"/>
<dbReference type="InterPro" id="IPR013767">
    <property type="entry name" value="PAS_fold"/>
</dbReference>
<dbReference type="CDD" id="cd00082">
    <property type="entry name" value="HisKA"/>
    <property type="match status" value="1"/>
</dbReference>
<dbReference type="Gene3D" id="3.30.565.10">
    <property type="entry name" value="Histidine kinase-like ATPase, C-terminal domain"/>
    <property type="match status" value="1"/>
</dbReference>
<evidence type="ECO:0000256" key="6">
    <source>
        <dbReference type="ARBA" id="ARBA00022741"/>
    </source>
</evidence>
<evidence type="ECO:0000313" key="16">
    <source>
        <dbReference type="EMBL" id="MUG71934.1"/>
    </source>
</evidence>
<dbReference type="AlphaFoldDB" id="A0A7X3CUB5"/>
<dbReference type="InterPro" id="IPR050736">
    <property type="entry name" value="Sensor_HK_Regulatory"/>
</dbReference>
<dbReference type="SMART" id="SM00388">
    <property type="entry name" value="HisKA"/>
    <property type="match status" value="1"/>
</dbReference>
<accession>A0A7X3CUB5</accession>
<dbReference type="PRINTS" id="PR00344">
    <property type="entry name" value="BCTRLSENSOR"/>
</dbReference>
<dbReference type="Gene3D" id="1.10.287.130">
    <property type="match status" value="1"/>
</dbReference>
<keyword evidence="5" id="KW-0808">Transferase</keyword>
<evidence type="ECO:0000256" key="2">
    <source>
        <dbReference type="ARBA" id="ARBA00004651"/>
    </source>
</evidence>
<gene>
    <name evidence="16" type="ORF">GNP93_14775</name>
</gene>
<dbReference type="EMBL" id="WNZX01000011">
    <property type="protein sequence ID" value="MUG71934.1"/>
    <property type="molecule type" value="Genomic_DNA"/>
</dbReference>
<dbReference type="InterPro" id="IPR000014">
    <property type="entry name" value="PAS"/>
</dbReference>
<dbReference type="GO" id="GO:0005886">
    <property type="term" value="C:plasma membrane"/>
    <property type="evidence" value="ECO:0007669"/>
    <property type="project" value="UniProtKB-SubCell"/>
</dbReference>
<dbReference type="SUPFAM" id="SSF55785">
    <property type="entry name" value="PYP-like sensor domain (PAS domain)"/>
    <property type="match status" value="1"/>
</dbReference>
<dbReference type="Pfam" id="PF00072">
    <property type="entry name" value="Response_reg"/>
    <property type="match status" value="1"/>
</dbReference>
<feature type="coiled-coil region" evidence="12">
    <location>
        <begin position="225"/>
        <end position="259"/>
    </location>
</feature>
<dbReference type="PANTHER" id="PTHR43711">
    <property type="entry name" value="TWO-COMPONENT HISTIDINE KINASE"/>
    <property type="match status" value="1"/>
</dbReference>
<dbReference type="PROSITE" id="PS50110">
    <property type="entry name" value="RESPONSE_REGULATORY"/>
    <property type="match status" value="1"/>
</dbReference>
<dbReference type="CDD" id="cd19410">
    <property type="entry name" value="HK9-like_sensor"/>
    <property type="match status" value="1"/>
</dbReference>
<keyword evidence="8" id="KW-0067">ATP-binding</keyword>
<evidence type="ECO:0000256" key="13">
    <source>
        <dbReference type="SAM" id="Phobius"/>
    </source>
</evidence>
<name>A0A7X3CUB5_9BACL</name>
<dbReference type="SUPFAM" id="SSF55874">
    <property type="entry name" value="ATPase domain of HSP90 chaperone/DNA topoisomerase II/histidine kinase"/>
    <property type="match status" value="1"/>
</dbReference>
<keyword evidence="13" id="KW-1133">Transmembrane helix</keyword>
<dbReference type="SMART" id="SM00387">
    <property type="entry name" value="HATPase_c"/>
    <property type="match status" value="1"/>
</dbReference>
<evidence type="ECO:0000256" key="12">
    <source>
        <dbReference type="SAM" id="Coils"/>
    </source>
</evidence>
<keyword evidence="13" id="KW-0812">Transmembrane</keyword>
<dbReference type="GO" id="GO:0005524">
    <property type="term" value="F:ATP binding"/>
    <property type="evidence" value="ECO:0007669"/>
    <property type="project" value="UniProtKB-KW"/>
</dbReference>
<comment type="catalytic activity">
    <reaction evidence="1">
        <text>ATP + protein L-histidine = ADP + protein N-phospho-L-histidine.</text>
        <dbReference type="EC" id="2.7.13.3"/>
    </reaction>
</comment>
<keyword evidence="7" id="KW-0418">Kinase</keyword>
<evidence type="ECO:0000259" key="15">
    <source>
        <dbReference type="PROSITE" id="PS50110"/>
    </source>
</evidence>
<dbReference type="NCBIfam" id="TIGR00229">
    <property type="entry name" value="sensory_box"/>
    <property type="match status" value="1"/>
</dbReference>
<dbReference type="Gene3D" id="3.40.50.2300">
    <property type="match status" value="1"/>
</dbReference>
<dbReference type="FunFam" id="3.30.565.10:FF:000006">
    <property type="entry name" value="Sensor histidine kinase WalK"/>
    <property type="match status" value="1"/>
</dbReference>
<evidence type="ECO:0000256" key="5">
    <source>
        <dbReference type="ARBA" id="ARBA00022679"/>
    </source>
</evidence>
<proteinExistence type="predicted"/>
<comment type="subcellular location">
    <subcellularLocation>
        <location evidence="2">Cell membrane</location>
        <topology evidence="2">Multi-pass membrane protein</topology>
    </subcellularLocation>
</comment>
<evidence type="ECO:0000256" key="1">
    <source>
        <dbReference type="ARBA" id="ARBA00000085"/>
    </source>
</evidence>
<dbReference type="InterPro" id="IPR036097">
    <property type="entry name" value="HisK_dim/P_sf"/>
</dbReference>
<protein>
    <recommendedName>
        <fullName evidence="3">histidine kinase</fullName>
        <ecNumber evidence="3">2.7.13.3</ecNumber>
    </recommendedName>
</protein>
<dbReference type="InterPro" id="IPR005467">
    <property type="entry name" value="His_kinase_dom"/>
</dbReference>
<dbReference type="SMART" id="SM00091">
    <property type="entry name" value="PAS"/>
    <property type="match status" value="1"/>
</dbReference>
<feature type="transmembrane region" description="Helical" evidence="13">
    <location>
        <begin position="184"/>
        <end position="204"/>
    </location>
</feature>
<feature type="transmembrane region" description="Helical" evidence="13">
    <location>
        <begin position="12"/>
        <end position="30"/>
    </location>
</feature>
<feature type="domain" description="Histidine kinase" evidence="14">
    <location>
        <begin position="589"/>
        <end position="803"/>
    </location>
</feature>
<dbReference type="PROSITE" id="PS50109">
    <property type="entry name" value="HIS_KIN"/>
    <property type="match status" value="1"/>
</dbReference>
<evidence type="ECO:0000256" key="9">
    <source>
        <dbReference type="ARBA" id="ARBA00023012"/>
    </source>
</evidence>
<dbReference type="Gene3D" id="3.30.450.20">
    <property type="entry name" value="PAS domain"/>
    <property type="match status" value="1"/>
</dbReference>
<evidence type="ECO:0000259" key="14">
    <source>
        <dbReference type="PROSITE" id="PS50109"/>
    </source>
</evidence>
<dbReference type="Pfam" id="PF00512">
    <property type="entry name" value="HisKA"/>
    <property type="match status" value="1"/>
</dbReference>
<evidence type="ECO:0000313" key="17">
    <source>
        <dbReference type="Proteomes" id="UP000450917"/>
    </source>
</evidence>
<evidence type="ECO:0000256" key="10">
    <source>
        <dbReference type="ARBA" id="ARBA00023136"/>
    </source>
</evidence>
<dbReference type="InterPro" id="IPR007891">
    <property type="entry name" value="CHASE3"/>
</dbReference>
<organism evidence="16 17">
    <name type="scientific">Paenibacillus validus</name>
    <dbReference type="NCBI Taxonomy" id="44253"/>
    <lineage>
        <taxon>Bacteria</taxon>
        <taxon>Bacillati</taxon>
        <taxon>Bacillota</taxon>
        <taxon>Bacilli</taxon>
        <taxon>Bacillales</taxon>
        <taxon>Paenibacillaceae</taxon>
        <taxon>Paenibacillus</taxon>
    </lineage>
</organism>
<dbReference type="GO" id="GO:0006355">
    <property type="term" value="P:regulation of DNA-templated transcription"/>
    <property type="evidence" value="ECO:0007669"/>
    <property type="project" value="InterPro"/>
</dbReference>
<keyword evidence="12" id="KW-0175">Coiled coil</keyword>
<dbReference type="CDD" id="cd00130">
    <property type="entry name" value="PAS"/>
    <property type="match status" value="1"/>
</dbReference>
<dbReference type="Proteomes" id="UP000450917">
    <property type="component" value="Unassembled WGS sequence"/>
</dbReference>
<keyword evidence="6" id="KW-0547">Nucleotide-binding</keyword>
<dbReference type="GO" id="GO:0000155">
    <property type="term" value="F:phosphorelay sensor kinase activity"/>
    <property type="evidence" value="ECO:0007669"/>
    <property type="project" value="InterPro"/>
</dbReference>
<keyword evidence="10 13" id="KW-0472">Membrane</keyword>
<dbReference type="CDD" id="cd00075">
    <property type="entry name" value="HATPase"/>
    <property type="match status" value="1"/>
</dbReference>
<keyword evidence="17" id="KW-1185">Reference proteome</keyword>
<evidence type="ECO:0000256" key="8">
    <source>
        <dbReference type="ARBA" id="ARBA00022840"/>
    </source>
</evidence>
<evidence type="ECO:0000256" key="3">
    <source>
        <dbReference type="ARBA" id="ARBA00012438"/>
    </source>
</evidence>
<dbReference type="SUPFAM" id="SSF52172">
    <property type="entry name" value="CheY-like"/>
    <property type="match status" value="1"/>
</dbReference>
<reference evidence="16 17" key="1">
    <citation type="submission" date="2019-11" db="EMBL/GenBank/DDBJ databases">
        <title>Draft genome sequences of five Paenibacillus species of dairy origin.</title>
        <authorList>
            <person name="Olajide A.M."/>
            <person name="Chen S."/>
            <person name="Lapointe G."/>
        </authorList>
    </citation>
    <scope>NUCLEOTIDE SEQUENCE [LARGE SCALE GENOMIC DNA]</scope>
    <source>
        <strain evidence="16 17">2CS3</strain>
    </source>
</reference>
<evidence type="ECO:0000256" key="7">
    <source>
        <dbReference type="ARBA" id="ARBA00022777"/>
    </source>
</evidence>
<comment type="caution">
    <text evidence="16">The sequence shown here is derived from an EMBL/GenBank/DDBJ whole genome shotgun (WGS) entry which is preliminary data.</text>
</comment>
<dbReference type="InterPro" id="IPR003594">
    <property type="entry name" value="HATPase_dom"/>
</dbReference>
<dbReference type="InterPro" id="IPR011006">
    <property type="entry name" value="CheY-like_superfamily"/>
</dbReference>
<dbReference type="InterPro" id="IPR035965">
    <property type="entry name" value="PAS-like_dom_sf"/>
</dbReference>
<sequence length="978" mass="110859">MNILRSKMPIVYSAIIVCLVTVVSVSSFIASANTEAKLENLVSGVIPLNNLAEHLLVDFIHMETGLRGYEISGDDKFLEPYHAGKAQLELDLRALSDYQQQYDRLDTVMTVEALPSIRQLQDYYAGQLDLIRDGRRDTALQSVSIGKTYMDRFRAAHGKVMDEIDQIALDAHQSAHNAKRLARIVLVIGGAADAIAVILSVIIFRRAARAEKALRHSEETYRFMAESLETQNEEIIAQQEEQELTLEKLSERERELEAITGYQEKLTGATHLDAFLNTSVPALLETLQLDAAMLVVNKAALDEARGGHSDSDNPSDTAGNPLFETIYAIGYPSSLPASRQSELYGTARRVLLEKRMLESVRNVSEQERGFHLGIRQAADYYFPLLNDRQESIGFLLLTGYLTSSSNQKVRLAQGLIRQFGLAFMAQQTNEARRRQSVKLEQLNEQLQQEKRMIEEQRDLIENILESAHEGMIMCDRHGHILFLNQRMKNFLDISHEVGESIVTAIRIWNDTPTSGQILSSVEGLLRGRTDNITERFFYTTDDGQMRHVELYATKMGDSSKRPDSGFLFVVRDRTEEEKIDEMKNEFISTVSHELRTPLSSVLGFIEIMLHRQLTPEKQRKYLQTVYKEAGRLSTLINDFLDLQRMESGKQAYHFVPVELGALLREVAEPWKAEQTHEIRLHRPEREVWVRGDADRLMQVAHNLISNAVKYSPQANRVDITIRENGSTVSFEVQDYGLGIPEEAKGSMFTKFFRVDNSDRRQIGGTGLGLSIVREIMDAHQGSIHFESTMGEGSVFTVTLNAYQVGNAEGSILLLEDDDNAAKLIQVALMKLQIPTIHVRSAEEGLLALERVDQYPPRLCIVDIHLKGPQSGWDFLTELYRHPKFHRTPVIVSTALEPPHDYYEKDSEKYLRKPFTVNKLLQVAEHLMFHNDRRPAYIFPPQDESLIRSRLAQSGIEIESITTGSDHIQIEPTLKQGTV</sequence>
<keyword evidence="9" id="KW-0902">Two-component regulatory system</keyword>
<feature type="coiled-coil region" evidence="12">
    <location>
        <begin position="425"/>
        <end position="466"/>
    </location>
</feature>
<feature type="domain" description="Response regulatory" evidence="15">
    <location>
        <begin position="810"/>
        <end position="927"/>
    </location>
</feature>
<dbReference type="Pfam" id="PF02518">
    <property type="entry name" value="HATPase_c"/>
    <property type="match status" value="1"/>
</dbReference>
<evidence type="ECO:0000256" key="11">
    <source>
        <dbReference type="PROSITE-ProRule" id="PRU00169"/>
    </source>
</evidence>
<dbReference type="InterPro" id="IPR001789">
    <property type="entry name" value="Sig_transdc_resp-reg_receiver"/>
</dbReference>
<dbReference type="FunFam" id="1.10.287.130:FF:000001">
    <property type="entry name" value="Two-component sensor histidine kinase"/>
    <property type="match status" value="1"/>
</dbReference>
<dbReference type="InterPro" id="IPR004358">
    <property type="entry name" value="Sig_transdc_His_kin-like_C"/>
</dbReference>
<keyword evidence="4 11" id="KW-0597">Phosphoprotein</keyword>
<dbReference type="SMART" id="SM00448">
    <property type="entry name" value="REC"/>
    <property type="match status" value="1"/>
</dbReference>